<evidence type="ECO:0000256" key="1">
    <source>
        <dbReference type="ARBA" id="ARBA00023015"/>
    </source>
</evidence>
<dbReference type="SUPFAM" id="SSF46689">
    <property type="entry name" value="Homeodomain-like"/>
    <property type="match status" value="1"/>
</dbReference>
<keyword evidence="1" id="KW-0805">Transcription regulation</keyword>
<evidence type="ECO:0000313" key="5">
    <source>
        <dbReference type="EMBL" id="MDN2483339.1"/>
    </source>
</evidence>
<sequence length="325" mass="36576">MFPVVTSHYATSILTLLDKHGIDTQSIILETGLPTTLCQHGSSFLPLSTVEKLITETFSCKGLKGGSDIIQMVVRNHIVPNLLQDAPLGLTVGESLQWALNNIKIQIPDADVRLQSTSHGVYFHRVRPVINTDTFMWTEVFTLWVMIELMRETLGNRHWHPSVARIQSNNDTHIYHCFDTSIQFYHSQPSSGLWFPLELLDQPSRSNANQQWQANKLENEISGGSISQIFSALRPYVLELDFSLDRAADIANIKKRTLQRRLYQHGLTFRGLRDNLIADIALEQLQNGSSVSHVAMNLGYASISQFSRAFKRITGIAPSKVTSAY</sequence>
<comment type="caution">
    <text evidence="5">The sequence shown here is derived from an EMBL/GenBank/DDBJ whole genome shotgun (WGS) entry which is preliminary data.</text>
</comment>
<dbReference type="PRINTS" id="PR00032">
    <property type="entry name" value="HTHARAC"/>
</dbReference>
<gene>
    <name evidence="5" type="ORF">QWJ08_18505</name>
</gene>
<dbReference type="EMBL" id="JAUEOZ010000002">
    <property type="protein sequence ID" value="MDN2483339.1"/>
    <property type="molecule type" value="Genomic_DNA"/>
</dbReference>
<dbReference type="PANTHER" id="PTHR47894">
    <property type="entry name" value="HTH-TYPE TRANSCRIPTIONAL REGULATOR GADX"/>
    <property type="match status" value="1"/>
</dbReference>
<dbReference type="InterPro" id="IPR018060">
    <property type="entry name" value="HTH_AraC"/>
</dbReference>
<dbReference type="Gene3D" id="1.10.10.60">
    <property type="entry name" value="Homeodomain-like"/>
    <property type="match status" value="1"/>
</dbReference>
<dbReference type="PANTHER" id="PTHR47894:SF4">
    <property type="entry name" value="HTH-TYPE TRANSCRIPTIONAL REGULATOR GADX"/>
    <property type="match status" value="1"/>
</dbReference>
<reference evidence="5" key="1">
    <citation type="submission" date="2024-05" db="EMBL/GenBank/DDBJ databases">
        <title>Genome Sequences of Four Agar- Degrading Marine Bacteria.</title>
        <authorList>
            <person name="Phillips E.K."/>
            <person name="Shaffer J.C."/>
            <person name="Henson M.W."/>
            <person name="Temperton B."/>
            <person name="Thrash C.J."/>
            <person name="Martin M.O."/>
        </authorList>
    </citation>
    <scope>NUCLEOTIDE SEQUENCE</scope>
    <source>
        <strain evidence="5">EKP203</strain>
    </source>
</reference>
<evidence type="ECO:0000313" key="6">
    <source>
        <dbReference type="Proteomes" id="UP001169719"/>
    </source>
</evidence>
<keyword evidence="2" id="KW-0238">DNA-binding</keyword>
<keyword evidence="6" id="KW-1185">Reference proteome</keyword>
<name>A0ABT7Y5L0_9VIBR</name>
<dbReference type="RefSeq" id="WP_289963399.1">
    <property type="nucleotide sequence ID" value="NZ_JAUEOZ010000002.1"/>
</dbReference>
<organism evidence="5 6">
    <name type="scientific">Vibrio agarivorans</name>
    <dbReference type="NCBI Taxonomy" id="153622"/>
    <lineage>
        <taxon>Bacteria</taxon>
        <taxon>Pseudomonadati</taxon>
        <taxon>Pseudomonadota</taxon>
        <taxon>Gammaproteobacteria</taxon>
        <taxon>Vibrionales</taxon>
        <taxon>Vibrionaceae</taxon>
        <taxon>Vibrio</taxon>
    </lineage>
</organism>
<dbReference type="PROSITE" id="PS01124">
    <property type="entry name" value="HTH_ARAC_FAMILY_2"/>
    <property type="match status" value="1"/>
</dbReference>
<accession>A0ABT7Y5L0</accession>
<dbReference type="InterPro" id="IPR009057">
    <property type="entry name" value="Homeodomain-like_sf"/>
</dbReference>
<feature type="domain" description="HTH araC/xylS-type" evidence="4">
    <location>
        <begin position="227"/>
        <end position="324"/>
    </location>
</feature>
<protein>
    <submittedName>
        <fullName evidence="5">Helix-turn-helix domain-containing protein</fullName>
    </submittedName>
</protein>
<dbReference type="InterPro" id="IPR020449">
    <property type="entry name" value="Tscrpt_reg_AraC-type_HTH"/>
</dbReference>
<evidence type="ECO:0000256" key="2">
    <source>
        <dbReference type="ARBA" id="ARBA00023125"/>
    </source>
</evidence>
<dbReference type="SMART" id="SM00342">
    <property type="entry name" value="HTH_ARAC"/>
    <property type="match status" value="1"/>
</dbReference>
<evidence type="ECO:0000259" key="4">
    <source>
        <dbReference type="PROSITE" id="PS01124"/>
    </source>
</evidence>
<keyword evidence="3" id="KW-0804">Transcription</keyword>
<evidence type="ECO:0000256" key="3">
    <source>
        <dbReference type="ARBA" id="ARBA00023163"/>
    </source>
</evidence>
<dbReference type="Pfam" id="PF12833">
    <property type="entry name" value="HTH_18"/>
    <property type="match status" value="1"/>
</dbReference>
<proteinExistence type="predicted"/>
<dbReference type="Proteomes" id="UP001169719">
    <property type="component" value="Unassembled WGS sequence"/>
</dbReference>